<evidence type="ECO:0000259" key="1">
    <source>
        <dbReference type="SMART" id="SM01321"/>
    </source>
</evidence>
<gene>
    <name evidence="2" type="ORF">CEG18_24760</name>
</gene>
<dbReference type="AlphaFoldDB" id="A0A246F4Q2"/>
<dbReference type="GO" id="GO:0006313">
    <property type="term" value="P:DNA transposition"/>
    <property type="evidence" value="ECO:0007669"/>
    <property type="project" value="InterPro"/>
</dbReference>
<dbReference type="InterPro" id="IPR036515">
    <property type="entry name" value="Transposase_17_sf"/>
</dbReference>
<dbReference type="Pfam" id="PF01797">
    <property type="entry name" value="Y1_Tnp"/>
    <property type="match status" value="1"/>
</dbReference>
<dbReference type="Gene3D" id="3.30.70.1290">
    <property type="entry name" value="Transposase IS200-like"/>
    <property type="match status" value="1"/>
</dbReference>
<proteinExistence type="predicted"/>
<accession>A0A246F4Q2</accession>
<dbReference type="PANTHER" id="PTHR36966:SF1">
    <property type="entry name" value="REP-ASSOCIATED TYROSINE TRANSPOSASE"/>
    <property type="match status" value="1"/>
</dbReference>
<evidence type="ECO:0000313" key="2">
    <source>
        <dbReference type="EMBL" id="OWP48121.1"/>
    </source>
</evidence>
<feature type="domain" description="Transposase IS200-like" evidence="1">
    <location>
        <begin position="15"/>
        <end position="129"/>
    </location>
</feature>
<dbReference type="EMBL" id="NJBA01000010">
    <property type="protein sequence ID" value="OWP48121.1"/>
    <property type="molecule type" value="Genomic_DNA"/>
</dbReference>
<dbReference type="RefSeq" id="WP_088421169.1">
    <property type="nucleotide sequence ID" value="NZ_NJBA01000010.1"/>
</dbReference>
<sequence>MAFHGKDLRNGRHSVPGQIYFVTTVTQQRERLFRRWSHALVVAKEIHSFIQHASVEIHAWVLMPDHLHCLIELDDINLDGCMQQLKSRTAIALNRSIGRTGKVWQSGYHDHALRREEDLKTAARYLVTNPIRAGLVRSLRDYPFWNAVWL</sequence>
<dbReference type="SMART" id="SM01321">
    <property type="entry name" value="Y1_Tnp"/>
    <property type="match status" value="1"/>
</dbReference>
<comment type="caution">
    <text evidence="2">The sequence shown here is derived from an EMBL/GenBank/DDBJ whole genome shotgun (WGS) entry which is preliminary data.</text>
</comment>
<dbReference type="InterPro" id="IPR002686">
    <property type="entry name" value="Transposase_17"/>
</dbReference>
<dbReference type="InterPro" id="IPR052715">
    <property type="entry name" value="RAYT_transposase"/>
</dbReference>
<evidence type="ECO:0000313" key="3">
    <source>
        <dbReference type="Proteomes" id="UP000198145"/>
    </source>
</evidence>
<reference evidence="2 3" key="1">
    <citation type="submission" date="2017-06" db="EMBL/GenBank/DDBJ databases">
        <title>Draft genome of Pseudomonas nitroreducens DF05.</title>
        <authorList>
            <person name="Iyer R."/>
        </authorList>
    </citation>
    <scope>NUCLEOTIDE SEQUENCE [LARGE SCALE GENOMIC DNA]</scope>
    <source>
        <strain evidence="2 3">DF05</strain>
    </source>
</reference>
<dbReference type="NCBIfam" id="NF047646">
    <property type="entry name" value="REP_Tyr_transpos"/>
    <property type="match status" value="1"/>
</dbReference>
<dbReference type="Proteomes" id="UP000198145">
    <property type="component" value="Unassembled WGS sequence"/>
</dbReference>
<name>A0A246F4Q2_PSENT</name>
<dbReference type="GO" id="GO:0043565">
    <property type="term" value="F:sequence-specific DNA binding"/>
    <property type="evidence" value="ECO:0007669"/>
    <property type="project" value="TreeGrafter"/>
</dbReference>
<protein>
    <submittedName>
        <fullName evidence="2">Transposase</fullName>
    </submittedName>
</protein>
<organism evidence="2 3">
    <name type="scientific">Pseudomonas nitroreducens</name>
    <dbReference type="NCBI Taxonomy" id="46680"/>
    <lineage>
        <taxon>Bacteria</taxon>
        <taxon>Pseudomonadati</taxon>
        <taxon>Pseudomonadota</taxon>
        <taxon>Gammaproteobacteria</taxon>
        <taxon>Pseudomonadales</taxon>
        <taxon>Pseudomonadaceae</taxon>
        <taxon>Pseudomonas</taxon>
    </lineage>
</organism>
<dbReference type="GO" id="GO:0004803">
    <property type="term" value="F:transposase activity"/>
    <property type="evidence" value="ECO:0007669"/>
    <property type="project" value="InterPro"/>
</dbReference>
<dbReference type="SUPFAM" id="SSF143422">
    <property type="entry name" value="Transposase IS200-like"/>
    <property type="match status" value="1"/>
</dbReference>
<dbReference type="PANTHER" id="PTHR36966">
    <property type="entry name" value="REP-ASSOCIATED TYROSINE TRANSPOSASE"/>
    <property type="match status" value="1"/>
</dbReference>